<dbReference type="PANTHER" id="PTHR13348">
    <property type="entry name" value="RIBONUCLEASE P SUBUNIT P29"/>
    <property type="match status" value="1"/>
</dbReference>
<evidence type="ECO:0000313" key="4">
    <source>
        <dbReference type="EMBL" id="KZS88101.1"/>
    </source>
</evidence>
<gene>
    <name evidence="4" type="ORF">SISNIDRAFT_476098</name>
</gene>
<dbReference type="Proteomes" id="UP000076722">
    <property type="component" value="Unassembled WGS sequence"/>
</dbReference>
<feature type="region of interest" description="Disordered" evidence="3">
    <location>
        <begin position="58"/>
        <end position="85"/>
    </location>
</feature>
<protein>
    <submittedName>
        <fullName evidence="4">RNase P subunit p29-like protein</fullName>
    </submittedName>
</protein>
<dbReference type="GO" id="GO:0030677">
    <property type="term" value="C:ribonuclease P complex"/>
    <property type="evidence" value="ECO:0007669"/>
    <property type="project" value="InterPro"/>
</dbReference>
<reference evidence="4 5" key="1">
    <citation type="journal article" date="2016" name="Mol. Biol. Evol.">
        <title>Comparative Genomics of Early-Diverging Mushroom-Forming Fungi Provides Insights into the Origins of Lignocellulose Decay Capabilities.</title>
        <authorList>
            <person name="Nagy L.G."/>
            <person name="Riley R."/>
            <person name="Tritt A."/>
            <person name="Adam C."/>
            <person name="Daum C."/>
            <person name="Floudas D."/>
            <person name="Sun H."/>
            <person name="Yadav J.S."/>
            <person name="Pangilinan J."/>
            <person name="Larsson K.H."/>
            <person name="Matsuura K."/>
            <person name="Barry K."/>
            <person name="Labutti K."/>
            <person name="Kuo R."/>
            <person name="Ohm R.A."/>
            <person name="Bhattacharya S.S."/>
            <person name="Shirouzu T."/>
            <person name="Yoshinaga Y."/>
            <person name="Martin F.M."/>
            <person name="Grigoriev I.V."/>
            <person name="Hibbett D.S."/>
        </authorList>
    </citation>
    <scope>NUCLEOTIDE SEQUENCE [LARGE SCALE GENOMIC DNA]</scope>
    <source>
        <strain evidence="4 5">HHB9708</strain>
    </source>
</reference>
<sequence>MTTTTTGDTLNLYRPFPEAKRLKFTSSDPFNPKSYITELLPPRSNAYETRIEGRTIPLDNPVKESRTKLENRAKSERRAKDKKRKKLGVIGRKEAKLKGIWTLDQKDAQWDKFLALHHLWLGYMSELLSLPLRPTHGSPIPPMPNGQSIQSKMTKADFHGAIVTVCEAKNPCLLGCSGIIIHETENTFKVVTPKNSVKVIPKANSIFVMHIPLYSVLQPETSTEDPSSQHPLPVAMPSLCADPMIEFELYGNQFCFRSADRATRKFKAKETIEL</sequence>
<comment type="similarity">
    <text evidence="2">Belongs to the eukaryotic/archaeal RNase P protein component 1 family.</text>
</comment>
<dbReference type="GO" id="GO:0005634">
    <property type="term" value="C:nucleus"/>
    <property type="evidence" value="ECO:0007669"/>
    <property type="project" value="UniProtKB-SubCell"/>
</dbReference>
<dbReference type="InterPro" id="IPR023534">
    <property type="entry name" value="Rof/RNase_P-like"/>
</dbReference>
<dbReference type="OrthoDB" id="124041at2759"/>
<dbReference type="STRING" id="1314777.A0A164NW63"/>
<dbReference type="InterPro" id="IPR002730">
    <property type="entry name" value="Rpp29/RNP1"/>
</dbReference>
<evidence type="ECO:0000313" key="5">
    <source>
        <dbReference type="Proteomes" id="UP000076722"/>
    </source>
</evidence>
<comment type="subcellular location">
    <subcellularLocation>
        <location evidence="1">Nucleus</location>
    </subcellularLocation>
</comment>
<dbReference type="GO" id="GO:0033204">
    <property type="term" value="F:ribonuclease P RNA binding"/>
    <property type="evidence" value="ECO:0007669"/>
    <property type="project" value="InterPro"/>
</dbReference>
<dbReference type="GO" id="GO:0000172">
    <property type="term" value="C:ribonuclease MRP complex"/>
    <property type="evidence" value="ECO:0007669"/>
    <property type="project" value="InterPro"/>
</dbReference>
<dbReference type="GO" id="GO:0006364">
    <property type="term" value="P:rRNA processing"/>
    <property type="evidence" value="ECO:0007669"/>
    <property type="project" value="TreeGrafter"/>
</dbReference>
<dbReference type="InterPro" id="IPR016848">
    <property type="entry name" value="RNase_P/MRP_Rpp29-subunit"/>
</dbReference>
<dbReference type="PANTHER" id="PTHR13348:SF0">
    <property type="entry name" value="RIBONUCLEASE P PROTEIN SUBUNIT P29"/>
    <property type="match status" value="1"/>
</dbReference>
<evidence type="ECO:0000256" key="1">
    <source>
        <dbReference type="ARBA" id="ARBA00004123"/>
    </source>
</evidence>
<name>A0A164NW63_9AGAM</name>
<dbReference type="EMBL" id="KV419440">
    <property type="protein sequence ID" value="KZS88101.1"/>
    <property type="molecule type" value="Genomic_DNA"/>
</dbReference>
<dbReference type="SMART" id="SM00538">
    <property type="entry name" value="POP4"/>
    <property type="match status" value="1"/>
</dbReference>
<dbReference type="AlphaFoldDB" id="A0A164NW63"/>
<accession>A0A164NW63</accession>
<dbReference type="Gene3D" id="2.30.30.210">
    <property type="entry name" value="Ribonuclease P/MRP, subunit p29"/>
    <property type="match status" value="1"/>
</dbReference>
<keyword evidence="5" id="KW-1185">Reference proteome</keyword>
<evidence type="ECO:0000256" key="3">
    <source>
        <dbReference type="SAM" id="MobiDB-lite"/>
    </source>
</evidence>
<dbReference type="SUPFAM" id="SSF101744">
    <property type="entry name" value="Rof/RNase P subunit-like"/>
    <property type="match status" value="1"/>
</dbReference>
<proteinExistence type="inferred from homology"/>
<dbReference type="GO" id="GO:0001682">
    <property type="term" value="P:tRNA 5'-leader removal"/>
    <property type="evidence" value="ECO:0007669"/>
    <property type="project" value="InterPro"/>
</dbReference>
<evidence type="ECO:0000256" key="2">
    <source>
        <dbReference type="ARBA" id="ARBA00006181"/>
    </source>
</evidence>
<organism evidence="4 5">
    <name type="scientific">Sistotremastrum niveocremeum HHB9708</name>
    <dbReference type="NCBI Taxonomy" id="1314777"/>
    <lineage>
        <taxon>Eukaryota</taxon>
        <taxon>Fungi</taxon>
        <taxon>Dikarya</taxon>
        <taxon>Basidiomycota</taxon>
        <taxon>Agaricomycotina</taxon>
        <taxon>Agaricomycetes</taxon>
        <taxon>Sistotremastrales</taxon>
        <taxon>Sistotremastraceae</taxon>
        <taxon>Sertulicium</taxon>
        <taxon>Sertulicium niveocremeum</taxon>
    </lineage>
</organism>
<dbReference type="Pfam" id="PF01868">
    <property type="entry name" value="RNase_P-MRP_p29"/>
    <property type="match status" value="1"/>
</dbReference>
<dbReference type="InterPro" id="IPR036980">
    <property type="entry name" value="RNase_P/MRP_Rpp29_sf"/>
</dbReference>
<feature type="compositionally biased region" description="Basic and acidic residues" evidence="3">
    <location>
        <begin position="61"/>
        <end position="79"/>
    </location>
</feature>